<organism evidence="5 6">
    <name type="scientific">Nonomuraea antimicrobica</name>
    <dbReference type="NCBI Taxonomy" id="561173"/>
    <lineage>
        <taxon>Bacteria</taxon>
        <taxon>Bacillati</taxon>
        <taxon>Actinomycetota</taxon>
        <taxon>Actinomycetes</taxon>
        <taxon>Streptosporangiales</taxon>
        <taxon>Streptosporangiaceae</taxon>
        <taxon>Nonomuraea</taxon>
    </lineage>
</organism>
<dbReference type="SUPFAM" id="SSF53756">
    <property type="entry name" value="UDP-Glycosyltransferase/glycogen phosphorylase"/>
    <property type="match status" value="1"/>
</dbReference>
<dbReference type="InterPro" id="IPR001296">
    <property type="entry name" value="Glyco_trans_1"/>
</dbReference>
<dbReference type="EMBL" id="BAAAZP010000150">
    <property type="protein sequence ID" value="GAA3697522.1"/>
    <property type="molecule type" value="Genomic_DNA"/>
</dbReference>
<reference evidence="6" key="1">
    <citation type="journal article" date="2019" name="Int. J. Syst. Evol. Microbiol.">
        <title>The Global Catalogue of Microorganisms (GCM) 10K type strain sequencing project: providing services to taxonomists for standard genome sequencing and annotation.</title>
        <authorList>
            <consortium name="The Broad Institute Genomics Platform"/>
            <consortium name="The Broad Institute Genome Sequencing Center for Infectious Disease"/>
            <person name="Wu L."/>
            <person name="Ma J."/>
        </authorList>
    </citation>
    <scope>NUCLEOTIDE SEQUENCE [LARGE SCALE GENOMIC DNA]</scope>
    <source>
        <strain evidence="6">JCM 16904</strain>
    </source>
</reference>
<dbReference type="Pfam" id="PF13439">
    <property type="entry name" value="Glyco_transf_4"/>
    <property type="match status" value="1"/>
</dbReference>
<gene>
    <name evidence="5" type="ORF">GCM10022224_074260</name>
</gene>
<dbReference type="InterPro" id="IPR050194">
    <property type="entry name" value="Glycosyltransferase_grp1"/>
</dbReference>
<keyword evidence="6" id="KW-1185">Reference proteome</keyword>
<dbReference type="InterPro" id="IPR028098">
    <property type="entry name" value="Glyco_trans_4-like_N"/>
</dbReference>
<dbReference type="PANTHER" id="PTHR45947">
    <property type="entry name" value="SULFOQUINOVOSYL TRANSFERASE SQD2"/>
    <property type="match status" value="1"/>
</dbReference>
<name>A0ABP7CWF5_9ACTN</name>
<feature type="domain" description="Glycosyltransferase subfamily 4-like N-terminal" evidence="4">
    <location>
        <begin position="18"/>
        <end position="182"/>
    </location>
</feature>
<dbReference type="Pfam" id="PF00534">
    <property type="entry name" value="Glycos_transf_1"/>
    <property type="match status" value="1"/>
</dbReference>
<dbReference type="Gene3D" id="3.40.50.2000">
    <property type="entry name" value="Glycogen Phosphorylase B"/>
    <property type="match status" value="2"/>
</dbReference>
<evidence type="ECO:0000313" key="5">
    <source>
        <dbReference type="EMBL" id="GAA3697522.1"/>
    </source>
</evidence>
<comment type="caution">
    <text evidence="5">The sequence shown here is derived from an EMBL/GenBank/DDBJ whole genome shotgun (WGS) entry which is preliminary data.</text>
</comment>
<evidence type="ECO:0000259" key="3">
    <source>
        <dbReference type="Pfam" id="PF00534"/>
    </source>
</evidence>
<dbReference type="PANTHER" id="PTHR45947:SF3">
    <property type="entry name" value="SULFOQUINOVOSYL TRANSFERASE SQD2"/>
    <property type="match status" value="1"/>
</dbReference>
<evidence type="ECO:0000313" key="6">
    <source>
        <dbReference type="Proteomes" id="UP001500902"/>
    </source>
</evidence>
<proteinExistence type="predicted"/>
<protein>
    <submittedName>
        <fullName evidence="5">Glycosyltransferase family 1 protein</fullName>
    </submittedName>
</protein>
<dbReference type="Proteomes" id="UP001500902">
    <property type="component" value="Unassembled WGS sequence"/>
</dbReference>
<keyword evidence="2" id="KW-0808">Transferase</keyword>
<evidence type="ECO:0000256" key="1">
    <source>
        <dbReference type="ARBA" id="ARBA00022676"/>
    </source>
</evidence>
<accession>A0ABP7CWF5</accession>
<evidence type="ECO:0000256" key="2">
    <source>
        <dbReference type="ARBA" id="ARBA00022679"/>
    </source>
</evidence>
<keyword evidence="1" id="KW-0328">Glycosyltransferase</keyword>
<evidence type="ECO:0000259" key="4">
    <source>
        <dbReference type="Pfam" id="PF13439"/>
    </source>
</evidence>
<dbReference type="CDD" id="cd03814">
    <property type="entry name" value="GT4-like"/>
    <property type="match status" value="1"/>
</dbReference>
<feature type="domain" description="Glycosyl transferase family 1" evidence="3">
    <location>
        <begin position="197"/>
        <end position="344"/>
    </location>
</feature>
<sequence>MNQDMRVAIVAESFLPQVNGVTNSVCHILDHLAAGGHEAIVLAPAGAPPAYAGFPVHPIPGLALPFYRSVSVGLLGGRIRGVLAAFKPDIVHLASPAVLGAAGATAAHRLGVPVVAVFQTDLAGFARRYGMGVAGRIIWSWLRRLHRRAARTLAPSRATLRELSARGIPRLALWGRGVDLERFHPSRRCERLRHRLAPGGEVVVGYAGRLAAEKQVHRLAAVAGLPGVRLAVVGAGPSEKGLRRLLPEAEFLGLRTGVDLARAVASFDVFVHTGSDETFCQAVQEALASGVPVVAPAAGGPLDLVRPEVNGLLYAPDDTSSLRAAVARLAGDAALRARMSRHARASVEGRAWPVLCEELLAHYRDILAIPAPPPAPPAPERRPDLAGGV</sequence>